<dbReference type="RefSeq" id="WP_149567474.1">
    <property type="nucleotide sequence ID" value="NZ_CP035807.1"/>
</dbReference>
<reference evidence="10 11" key="1">
    <citation type="submission" date="2019-02" db="EMBL/GenBank/DDBJ databases">
        <authorList>
            <person name="Fomenkov A."/>
            <person name="Dubinina G."/>
            <person name="Grabovich M."/>
            <person name="Vincze T."/>
            <person name="Roberts R.J."/>
        </authorList>
    </citation>
    <scope>NUCLEOTIDE SEQUENCE [LARGE SCALE GENOMIC DNA]</scope>
    <source>
        <strain evidence="10 11">P</strain>
    </source>
</reference>
<dbReference type="EMBL" id="CP035807">
    <property type="protein sequence ID" value="QEN04226.1"/>
    <property type="molecule type" value="Genomic_DNA"/>
</dbReference>
<protein>
    <recommendedName>
        <fullName evidence="8">Ferredoxin</fullName>
    </recommendedName>
</protein>
<keyword evidence="5 8" id="KW-0249">Electron transport</keyword>
<dbReference type="InterPro" id="IPR000813">
    <property type="entry name" value="7Fe_ferredoxin"/>
</dbReference>
<dbReference type="Pfam" id="PF14697">
    <property type="entry name" value="Fer4_21"/>
    <property type="match status" value="1"/>
</dbReference>
<comment type="function">
    <text evidence="8">Ferredoxins are iron-sulfur proteins that transfer electrons in a wide variety of metabolic reactions.</text>
</comment>
<keyword evidence="7 8" id="KW-0411">Iron-sulfur</keyword>
<dbReference type="GO" id="GO:0051539">
    <property type="term" value="F:4 iron, 4 sulfur cluster binding"/>
    <property type="evidence" value="ECO:0007669"/>
    <property type="project" value="UniProtKB-UniRule"/>
</dbReference>
<dbReference type="PROSITE" id="PS00198">
    <property type="entry name" value="4FE4S_FER_1"/>
    <property type="match status" value="2"/>
</dbReference>
<name>A0A5C1QC29_9SPIO</name>
<dbReference type="OrthoDB" id="9803397at2"/>
<evidence type="ECO:0000256" key="1">
    <source>
        <dbReference type="ARBA" id="ARBA00001966"/>
    </source>
</evidence>
<evidence type="ECO:0000259" key="9">
    <source>
        <dbReference type="PROSITE" id="PS51379"/>
    </source>
</evidence>
<comment type="cofactor">
    <cofactor evidence="1 8">
        <name>[4Fe-4S] cluster</name>
        <dbReference type="ChEBI" id="CHEBI:49883"/>
    </cofactor>
</comment>
<dbReference type="Proteomes" id="UP000323824">
    <property type="component" value="Chromosome"/>
</dbReference>
<keyword evidence="3 8" id="KW-0004">4Fe-4S</keyword>
<keyword evidence="11" id="KW-1185">Reference proteome</keyword>
<dbReference type="AlphaFoldDB" id="A0A5C1QC29"/>
<evidence type="ECO:0000256" key="3">
    <source>
        <dbReference type="ARBA" id="ARBA00022485"/>
    </source>
</evidence>
<feature type="domain" description="4Fe-4S ferredoxin-type" evidence="9">
    <location>
        <begin position="34"/>
        <end position="57"/>
    </location>
</feature>
<dbReference type="SUPFAM" id="SSF54862">
    <property type="entry name" value="4Fe-4S ferredoxins"/>
    <property type="match status" value="1"/>
</dbReference>
<evidence type="ECO:0000256" key="7">
    <source>
        <dbReference type="ARBA" id="ARBA00023014"/>
    </source>
</evidence>
<evidence type="ECO:0000256" key="2">
    <source>
        <dbReference type="ARBA" id="ARBA00022448"/>
    </source>
</evidence>
<keyword evidence="6 8" id="KW-0408">Iron</keyword>
<keyword evidence="4 8" id="KW-0479">Metal-binding</keyword>
<proteinExistence type="predicted"/>
<sequence>MAYKVNPDDCINCGACEGECPVECISEVDGHRFVNADECIDCGACAGVCPSDCINPE</sequence>
<dbReference type="PRINTS" id="PR00354">
    <property type="entry name" value="7FE8SFRDOXIN"/>
</dbReference>
<evidence type="ECO:0000256" key="8">
    <source>
        <dbReference type="RuleBase" id="RU365098"/>
    </source>
</evidence>
<organism evidence="10 11">
    <name type="scientific">Thiospirochaeta perfilievii</name>
    <dbReference type="NCBI Taxonomy" id="252967"/>
    <lineage>
        <taxon>Bacteria</taxon>
        <taxon>Pseudomonadati</taxon>
        <taxon>Spirochaetota</taxon>
        <taxon>Spirochaetia</taxon>
        <taxon>Spirochaetales</taxon>
        <taxon>Spirochaetaceae</taxon>
        <taxon>Thiospirochaeta</taxon>
    </lineage>
</organism>
<evidence type="ECO:0000256" key="5">
    <source>
        <dbReference type="ARBA" id="ARBA00022982"/>
    </source>
</evidence>
<dbReference type="GO" id="GO:0009055">
    <property type="term" value="F:electron transfer activity"/>
    <property type="evidence" value="ECO:0007669"/>
    <property type="project" value="UniProtKB-UniRule"/>
</dbReference>
<reference evidence="10 11" key="2">
    <citation type="submission" date="2019-09" db="EMBL/GenBank/DDBJ databases">
        <title>Complete Genome Sequence and Methylome Analysis of free living Spirochaetas.</title>
        <authorList>
            <person name="Leshcheva N."/>
            <person name="Mikheeva N."/>
        </authorList>
    </citation>
    <scope>NUCLEOTIDE SEQUENCE [LARGE SCALE GENOMIC DNA]</scope>
    <source>
        <strain evidence="10 11">P</strain>
    </source>
</reference>
<evidence type="ECO:0000256" key="4">
    <source>
        <dbReference type="ARBA" id="ARBA00022723"/>
    </source>
</evidence>
<accession>A0A5C1QC29</accession>
<dbReference type="GO" id="GO:0046872">
    <property type="term" value="F:metal ion binding"/>
    <property type="evidence" value="ECO:0007669"/>
    <property type="project" value="UniProtKB-UniRule"/>
</dbReference>
<feature type="domain" description="4Fe-4S ferredoxin-type" evidence="9">
    <location>
        <begin position="1"/>
        <end position="30"/>
    </location>
</feature>
<dbReference type="Gene3D" id="3.30.70.20">
    <property type="match status" value="1"/>
</dbReference>
<dbReference type="KEGG" id="sper:EW093_05740"/>
<evidence type="ECO:0000313" key="10">
    <source>
        <dbReference type="EMBL" id="QEN04226.1"/>
    </source>
</evidence>
<gene>
    <name evidence="10" type="ORF">EW093_05740</name>
</gene>
<dbReference type="InterPro" id="IPR017900">
    <property type="entry name" value="4Fe4S_Fe_S_CS"/>
</dbReference>
<evidence type="ECO:0000256" key="6">
    <source>
        <dbReference type="ARBA" id="ARBA00023004"/>
    </source>
</evidence>
<evidence type="ECO:0000313" key="11">
    <source>
        <dbReference type="Proteomes" id="UP000323824"/>
    </source>
</evidence>
<dbReference type="PROSITE" id="PS51379">
    <property type="entry name" value="4FE4S_FER_2"/>
    <property type="match status" value="2"/>
</dbReference>
<dbReference type="InterPro" id="IPR017896">
    <property type="entry name" value="4Fe4S_Fe-S-bd"/>
</dbReference>
<keyword evidence="2 8" id="KW-0813">Transport</keyword>